<dbReference type="InterPro" id="IPR006656">
    <property type="entry name" value="Mopterin_OxRdtase"/>
</dbReference>
<dbReference type="GO" id="GO:0051536">
    <property type="term" value="F:iron-sulfur cluster binding"/>
    <property type="evidence" value="ECO:0007669"/>
    <property type="project" value="UniProtKB-KW"/>
</dbReference>
<protein>
    <recommendedName>
        <fullName evidence="5">4Fe-4S Mo/W bis-MGD-type domain-containing protein</fullName>
    </recommendedName>
</protein>
<dbReference type="SUPFAM" id="SSF53706">
    <property type="entry name" value="Formate dehydrogenase/DMSO reductase, domains 1-3"/>
    <property type="match status" value="1"/>
</dbReference>
<dbReference type="EMBL" id="UINC01002498">
    <property type="protein sequence ID" value="SUZ97325.1"/>
    <property type="molecule type" value="Genomic_DNA"/>
</dbReference>
<dbReference type="GO" id="GO:0046872">
    <property type="term" value="F:metal ion binding"/>
    <property type="evidence" value="ECO:0007669"/>
    <property type="project" value="UniProtKB-KW"/>
</dbReference>
<dbReference type="InterPro" id="IPR009010">
    <property type="entry name" value="Asp_de-COase-like_dom_sf"/>
</dbReference>
<keyword evidence="2" id="KW-0479">Metal-binding</keyword>
<evidence type="ECO:0000313" key="6">
    <source>
        <dbReference type="EMBL" id="SUZ97325.1"/>
    </source>
</evidence>
<dbReference type="GO" id="GO:0016491">
    <property type="term" value="F:oxidoreductase activity"/>
    <property type="evidence" value="ECO:0007669"/>
    <property type="project" value="InterPro"/>
</dbReference>
<evidence type="ECO:0000256" key="1">
    <source>
        <dbReference type="ARBA" id="ARBA00010312"/>
    </source>
</evidence>
<name>A0A381RZP2_9ZZZZ</name>
<evidence type="ECO:0000256" key="4">
    <source>
        <dbReference type="ARBA" id="ARBA00023014"/>
    </source>
</evidence>
<dbReference type="AlphaFoldDB" id="A0A381RZP2"/>
<gene>
    <name evidence="6" type="ORF">METZ01_LOCUS50179</name>
</gene>
<sequence length="921" mass="104609">MGPNIKTNRRNFVLGTTFSSLMLNYSSSILGQSSTPYRAWEDLARKKWTWDSITHSTHGTNCTGQCAFNVFVKNGVVWREEQQGEYGASSDAPDYGPRGCQKGLTHSRYMYGKQRILYPLKRVGERGEGKWERISWDQAMLEVADKFIDHNLEHGPESITCGLGTQMVMKRASYASLLRFANISGVQMPEAFAGVGDLFSGAQITLGHVTLGNTMAEIYKSKCCLIWFCNPAVTRIPDAHFFWEAKYNGTEVISISPDFNATAMHASKWLNPNPGSDIALAMAMVKTILDDKTYDVKYIKEQSDLPFLVRKDNYKYIRETDIFDNSETRDNLFYLWDNNTDSFIAAPGTGTPPPPPPGTPEHLIPPMPSIDLGEIDPALEGEWVIETKDGPITVTTVFELTKQRASEHTPEMAQDITGINAEVIREVARKFAQAKPGMIYAGYRASKYLHGDLLQRAFFLLLCITGNTGKEGGGLTITNLAKDDAVFPFAMKNPIAAFRVATLSRWDYVHGNMKELNKEVYGEELAEEYDRYFQESTDKGWFPDYSKVPWKMGMFSGTNAASWRSSGQHWRENAFGKLETIVTFATDMGTTAMYSDYVLPIAHHYERHDFHLEPRTPYMQVIDKAVEPLGESVDDWTAYEKLSKAIAQRAMERDIKPIDDNVVGVPFKRDFKNFHKDYTSDGSIRSVKDVIEFLLSNSSGIQKISYDELAEKGFSRNKGSETTVHSKESPYYSEIWESVNHKVGYKTLTHRQQFYIDHDWFFEFDEVLPRHKDPLVNEGYPMKMLMGHARHGIHSMWRDDSFLLSLQRGEPDVYINPDDAQNKDVMDGDLIKVFSIAGSFVAQAHVTSAMGPNMMYMYHGWDPMMFRDRQNFGAVVQTGGLIKPTSLAGDYEQLGWKPFAYEPNHTFHDYTCDFEKYAEKE</sequence>
<proteinExistence type="inferred from homology"/>
<dbReference type="Gene3D" id="3.40.50.12440">
    <property type="match status" value="4"/>
</dbReference>
<keyword evidence="3" id="KW-0408">Iron</keyword>
<dbReference type="SUPFAM" id="SSF50692">
    <property type="entry name" value="ADC-like"/>
    <property type="match status" value="1"/>
</dbReference>
<dbReference type="Pfam" id="PF00384">
    <property type="entry name" value="Molybdopterin"/>
    <property type="match status" value="1"/>
</dbReference>
<reference evidence="6" key="1">
    <citation type="submission" date="2018-05" db="EMBL/GenBank/DDBJ databases">
        <authorList>
            <person name="Lanie J.A."/>
            <person name="Ng W.-L."/>
            <person name="Kazmierczak K.M."/>
            <person name="Andrzejewski T.M."/>
            <person name="Davidsen T.M."/>
            <person name="Wayne K.J."/>
            <person name="Tettelin H."/>
            <person name="Glass J.I."/>
            <person name="Rusch D."/>
            <person name="Podicherti R."/>
            <person name="Tsui H.-C.T."/>
            <person name="Winkler M.E."/>
        </authorList>
    </citation>
    <scope>NUCLEOTIDE SEQUENCE</scope>
</reference>
<evidence type="ECO:0000256" key="2">
    <source>
        <dbReference type="ARBA" id="ARBA00022723"/>
    </source>
</evidence>
<dbReference type="PANTHER" id="PTHR43742:SF6">
    <property type="entry name" value="OXIDOREDUCTASE YYAE-RELATED"/>
    <property type="match status" value="1"/>
</dbReference>
<comment type="similarity">
    <text evidence="1">Belongs to the prokaryotic molybdopterin-containing oxidoreductase family.</text>
</comment>
<accession>A0A381RZP2</accession>
<dbReference type="InterPro" id="IPR006657">
    <property type="entry name" value="MoPterin_dinucl-bd_dom"/>
</dbReference>
<dbReference type="Pfam" id="PF01568">
    <property type="entry name" value="Molydop_binding"/>
    <property type="match status" value="1"/>
</dbReference>
<dbReference type="PROSITE" id="PS51669">
    <property type="entry name" value="4FE4S_MOW_BIS_MGD"/>
    <property type="match status" value="1"/>
</dbReference>
<dbReference type="PANTHER" id="PTHR43742">
    <property type="entry name" value="TRIMETHYLAMINE-N-OXIDE REDUCTASE"/>
    <property type="match status" value="1"/>
</dbReference>
<dbReference type="InterPro" id="IPR050612">
    <property type="entry name" value="Prok_Mopterin_Oxidored"/>
</dbReference>
<dbReference type="GO" id="GO:0043546">
    <property type="term" value="F:molybdopterin cofactor binding"/>
    <property type="evidence" value="ECO:0007669"/>
    <property type="project" value="InterPro"/>
</dbReference>
<organism evidence="6">
    <name type="scientific">marine metagenome</name>
    <dbReference type="NCBI Taxonomy" id="408172"/>
    <lineage>
        <taxon>unclassified sequences</taxon>
        <taxon>metagenomes</taxon>
        <taxon>ecological metagenomes</taxon>
    </lineage>
</organism>
<evidence type="ECO:0000259" key="5">
    <source>
        <dbReference type="PROSITE" id="PS51669"/>
    </source>
</evidence>
<feature type="domain" description="4Fe-4S Mo/W bis-MGD-type" evidence="5">
    <location>
        <begin position="51"/>
        <end position="114"/>
    </location>
</feature>
<dbReference type="InterPro" id="IPR006963">
    <property type="entry name" value="Mopterin_OxRdtase_4Fe-4S_dom"/>
</dbReference>
<evidence type="ECO:0000256" key="3">
    <source>
        <dbReference type="ARBA" id="ARBA00023004"/>
    </source>
</evidence>
<keyword evidence="4" id="KW-0411">Iron-sulfur</keyword>